<dbReference type="PANTHER" id="PTHR31689">
    <property type="entry name" value="DIAMINOPIMELATE EPIMERASE, CHLOROPLASTIC"/>
    <property type="match status" value="1"/>
</dbReference>
<comment type="pathway">
    <text evidence="1 8">Amino-acid biosynthesis; L-lysine biosynthesis via DAP pathway; DL-2,6-diaminopimelate from LL-2,6-diaminopimelate: step 1/1.</text>
</comment>
<evidence type="ECO:0000256" key="6">
    <source>
        <dbReference type="ARBA" id="ARBA00023235"/>
    </source>
</evidence>
<dbReference type="RefSeq" id="WP_230741699.1">
    <property type="nucleotide sequence ID" value="NZ_PGCK01000005.1"/>
</dbReference>
<sequence length="280" mass="30530">MTEIKFTKLHGNGNDFILVDEFENKIPDDKKSAFAKKYCHRRFGIGADGVLFLSSSGRGAPLRMRIFNEDGSEAEMCGNGIRCFAKYAFDVGHISTGKTKVETMAGILEIEARVENGKKLVKVCMGKPLFDRKKIPATGMGDLINVPLHGYEVSAVNTGVPHAVIFVDDINDPGLMSIAPQIRYDKIFPKGANVNFVSREMGNLRVRTYERGVEGETLSCGTGSVAAAAVARRKGFIRDSTVVKTVGGELKISFEHDIAYMEGSAETVFTGTLNFDESSL</sequence>
<proteinExistence type="inferred from homology"/>
<dbReference type="PROSITE" id="PS01326">
    <property type="entry name" value="DAP_EPIMERASE"/>
    <property type="match status" value="1"/>
</dbReference>
<keyword evidence="5 8" id="KW-0457">Lysine biosynthesis</keyword>
<reference evidence="10 11" key="1">
    <citation type="submission" date="2017-11" db="EMBL/GenBank/DDBJ databases">
        <title>Isolation and Characterization of Family Methanocellaceae Species from Potential Methane Hydrate Area Offshore Southwestern Taiwan.</title>
        <authorList>
            <person name="Zhang W.-L."/>
            <person name="Chen W.-C."/>
            <person name="Lai M.-C."/>
            <person name="Chen S.-C."/>
        </authorList>
    </citation>
    <scope>NUCLEOTIDE SEQUENCE [LARGE SCALE GENOMIC DNA]</scope>
    <source>
        <strain evidence="10 11">CWC-04</strain>
    </source>
</reference>
<dbReference type="GO" id="GO:0009089">
    <property type="term" value="P:lysine biosynthetic process via diaminopimelate"/>
    <property type="evidence" value="ECO:0007669"/>
    <property type="project" value="UniProtKB-UniRule"/>
</dbReference>
<dbReference type="EC" id="5.1.1.7" evidence="3 8"/>
<dbReference type="EMBL" id="PGCK01000005">
    <property type="protein sequence ID" value="MCD1294863.1"/>
    <property type="molecule type" value="Genomic_DNA"/>
</dbReference>
<keyword evidence="11" id="KW-1185">Reference proteome</keyword>
<feature type="active site" evidence="9">
    <location>
        <position position="77"/>
    </location>
</feature>
<dbReference type="InterPro" id="IPR001653">
    <property type="entry name" value="DAP_epimerase_DapF"/>
</dbReference>
<evidence type="ECO:0000256" key="8">
    <source>
        <dbReference type="HAMAP-Rule" id="MF_00197"/>
    </source>
</evidence>
<comment type="subunit">
    <text evidence="8">Homodimer.</text>
</comment>
<dbReference type="HAMAP" id="MF_00197">
    <property type="entry name" value="DAP_epimerase"/>
    <property type="match status" value="1"/>
</dbReference>
<feature type="site" description="Could be important to modulate the pK values of the two catalytic cysteine residues" evidence="8">
    <location>
        <position position="162"/>
    </location>
</feature>
<feature type="binding site" evidence="8">
    <location>
        <begin position="210"/>
        <end position="211"/>
    </location>
    <ligand>
        <name>substrate</name>
    </ligand>
</feature>
<dbReference type="SUPFAM" id="SSF54506">
    <property type="entry name" value="Diaminopimelate epimerase-like"/>
    <property type="match status" value="2"/>
</dbReference>
<evidence type="ECO:0000256" key="7">
    <source>
        <dbReference type="ARBA" id="ARBA00051712"/>
    </source>
</evidence>
<comment type="subcellular location">
    <subcellularLocation>
        <location evidence="8">Cytoplasm</location>
    </subcellularLocation>
</comment>
<evidence type="ECO:0000256" key="4">
    <source>
        <dbReference type="ARBA" id="ARBA00022605"/>
    </source>
</evidence>
<keyword evidence="4 8" id="KW-0028">Amino-acid biosynthesis</keyword>
<dbReference type="Pfam" id="PF01678">
    <property type="entry name" value="DAP_epimerase"/>
    <property type="match status" value="2"/>
</dbReference>
<dbReference type="Gene3D" id="3.10.310.10">
    <property type="entry name" value="Diaminopimelate Epimerase, Chain A, domain 1"/>
    <property type="match status" value="2"/>
</dbReference>
<evidence type="ECO:0000313" key="10">
    <source>
        <dbReference type="EMBL" id="MCD1294863.1"/>
    </source>
</evidence>
<evidence type="ECO:0000256" key="1">
    <source>
        <dbReference type="ARBA" id="ARBA00005196"/>
    </source>
</evidence>
<evidence type="ECO:0000256" key="5">
    <source>
        <dbReference type="ARBA" id="ARBA00023154"/>
    </source>
</evidence>
<feature type="binding site" evidence="8">
    <location>
        <position position="14"/>
    </location>
    <ligand>
        <name>substrate</name>
    </ligand>
</feature>
<evidence type="ECO:0000256" key="3">
    <source>
        <dbReference type="ARBA" id="ARBA00013080"/>
    </source>
</evidence>
<organism evidence="10 11">
    <name type="scientific">Methanooceanicella nereidis</name>
    <dbReference type="NCBI Taxonomy" id="2052831"/>
    <lineage>
        <taxon>Archaea</taxon>
        <taxon>Methanobacteriati</taxon>
        <taxon>Methanobacteriota</taxon>
        <taxon>Stenosarchaea group</taxon>
        <taxon>Methanomicrobia</taxon>
        <taxon>Methanocellales</taxon>
        <taxon>Methanocellaceae</taxon>
        <taxon>Methanooceanicella</taxon>
    </lineage>
</organism>
<accession>A0AAP2RCL8</accession>
<feature type="active site" description="Proton donor" evidence="8">
    <location>
        <position position="77"/>
    </location>
</feature>
<feature type="active site" description="Proton acceptor" evidence="8">
    <location>
        <position position="220"/>
    </location>
</feature>
<dbReference type="Proteomes" id="UP001320159">
    <property type="component" value="Unassembled WGS sequence"/>
</dbReference>
<dbReference type="NCBIfam" id="TIGR00652">
    <property type="entry name" value="DapF"/>
    <property type="match status" value="1"/>
</dbReference>
<evidence type="ECO:0000256" key="2">
    <source>
        <dbReference type="ARBA" id="ARBA00010219"/>
    </source>
</evidence>
<dbReference type="PANTHER" id="PTHR31689:SF0">
    <property type="entry name" value="DIAMINOPIMELATE EPIMERASE"/>
    <property type="match status" value="1"/>
</dbReference>
<keyword evidence="8" id="KW-0963">Cytoplasm</keyword>
<comment type="similarity">
    <text evidence="2 8">Belongs to the diaminopimelate epimerase family.</text>
</comment>
<comment type="caution">
    <text evidence="8">Lacks conserved residue(s) required for the propagation of feature annotation.</text>
</comment>
<name>A0AAP2RCL8_9EURY</name>
<comment type="caution">
    <text evidence="10">The sequence shown here is derived from an EMBL/GenBank/DDBJ whole genome shotgun (WGS) entry which is preliminary data.</text>
</comment>
<comment type="catalytic activity">
    <reaction evidence="7 8">
        <text>(2S,6S)-2,6-diaminopimelate = meso-2,6-diaminopimelate</text>
        <dbReference type="Rhea" id="RHEA:15393"/>
        <dbReference type="ChEBI" id="CHEBI:57609"/>
        <dbReference type="ChEBI" id="CHEBI:57791"/>
        <dbReference type="EC" id="5.1.1.7"/>
    </reaction>
</comment>
<feature type="binding site" evidence="8">
    <location>
        <begin position="221"/>
        <end position="222"/>
    </location>
    <ligand>
        <name>substrate</name>
    </ligand>
</feature>
<keyword evidence="6 8" id="KW-0413">Isomerase</keyword>
<feature type="binding site" evidence="8">
    <location>
        <position position="68"/>
    </location>
    <ligand>
        <name>substrate</name>
    </ligand>
</feature>
<feature type="site" description="Could be important to modulate the pK values of the two catalytic cysteine residues" evidence="8">
    <location>
        <position position="210"/>
    </location>
</feature>
<dbReference type="GO" id="GO:0008837">
    <property type="term" value="F:diaminopimelate epimerase activity"/>
    <property type="evidence" value="ECO:0007669"/>
    <property type="project" value="UniProtKB-UniRule"/>
</dbReference>
<gene>
    <name evidence="8" type="primary">dapF</name>
    <name evidence="10" type="ORF">CUJ83_07610</name>
</gene>
<evidence type="ECO:0000256" key="9">
    <source>
        <dbReference type="PROSITE-ProRule" id="PRU10125"/>
    </source>
</evidence>
<dbReference type="AlphaFoldDB" id="A0AAP2RCL8"/>
<feature type="binding site" evidence="8">
    <location>
        <position position="193"/>
    </location>
    <ligand>
        <name>substrate</name>
    </ligand>
</feature>
<evidence type="ECO:0000313" key="11">
    <source>
        <dbReference type="Proteomes" id="UP001320159"/>
    </source>
</evidence>
<comment type="function">
    <text evidence="8">Catalyzes the stereoinversion of LL-2,6-diaminopimelate (L,L-DAP) to meso-diaminopimelate (meso-DAP), a precursor of L-lysine.</text>
</comment>
<feature type="binding site" evidence="8">
    <location>
        <begin position="78"/>
        <end position="79"/>
    </location>
    <ligand>
        <name>substrate</name>
    </ligand>
</feature>
<dbReference type="InterPro" id="IPR018510">
    <property type="entry name" value="DAP_epimerase_AS"/>
</dbReference>
<protein>
    <recommendedName>
        <fullName evidence="3 8">Diaminopimelate epimerase</fullName>
        <shortName evidence="8">DAP epimerase</shortName>
        <ecNumber evidence="3 8">5.1.1.7</ecNumber>
    </recommendedName>
    <alternativeName>
        <fullName evidence="8">PLP-independent amino acid racemase</fullName>
    </alternativeName>
</protein>
<dbReference type="GO" id="GO:0005829">
    <property type="term" value="C:cytosol"/>
    <property type="evidence" value="ECO:0007669"/>
    <property type="project" value="TreeGrafter"/>
</dbReference>